<dbReference type="Proteomes" id="UP000019089">
    <property type="component" value="Chromosome"/>
</dbReference>
<dbReference type="HOGENOM" id="CLU_2587101_0_0_6"/>
<protein>
    <submittedName>
        <fullName evidence="3">Uncharacterized protein</fullName>
    </submittedName>
</protein>
<dbReference type="STRING" id="1357279.N018_10755"/>
<evidence type="ECO:0000256" key="1">
    <source>
        <dbReference type="SAM" id="MobiDB-lite"/>
    </source>
</evidence>
<feature type="transmembrane region" description="Helical" evidence="2">
    <location>
        <begin position="44"/>
        <end position="64"/>
    </location>
</feature>
<keyword evidence="2" id="KW-0812">Transmembrane</keyword>
<reference evidence="3 4" key="1">
    <citation type="submission" date="2013-12" db="EMBL/GenBank/DDBJ databases">
        <title>Interactions Between Genome Architecture and Virulence Genes in Pseudomonas syringae, strain CC1557 as a model.</title>
        <authorList>
            <person name="Baltrus D."/>
            <person name="Hockett K."/>
            <person name="Karlsrud E."/>
            <person name="Dougherty K."/>
            <person name="Nishimura M."/>
        </authorList>
    </citation>
    <scope>NUCLEOTIDE SEQUENCE [LARGE SCALE GENOMIC DNA]</scope>
    <source>
        <strain evidence="3 4">CC1557</strain>
    </source>
</reference>
<name>W0MYP6_PSESX</name>
<feature type="compositionally biased region" description="Low complexity" evidence="1">
    <location>
        <begin position="24"/>
        <end position="36"/>
    </location>
</feature>
<evidence type="ECO:0000256" key="2">
    <source>
        <dbReference type="SAM" id="Phobius"/>
    </source>
</evidence>
<feature type="region of interest" description="Disordered" evidence="1">
    <location>
        <begin position="1"/>
        <end position="36"/>
    </location>
</feature>
<dbReference type="KEGG" id="psyr:N018_10755"/>
<keyword evidence="2" id="KW-1133">Transmembrane helix</keyword>
<dbReference type="AlphaFoldDB" id="W0MYP6"/>
<proteinExistence type="predicted"/>
<evidence type="ECO:0000313" key="4">
    <source>
        <dbReference type="Proteomes" id="UP000019089"/>
    </source>
</evidence>
<sequence>MPSFATEATIAPLRLHNEQSQRRGSTMPSGKSSSSMIAPQWQDAWWTGLISVGPTFLIMGFFLVRVINQWKCEQSHTAAN</sequence>
<gene>
    <name evidence="3" type="ORF">N018_10755</name>
</gene>
<dbReference type="EMBL" id="CP007014">
    <property type="protein sequence ID" value="AHG43552.1"/>
    <property type="molecule type" value="Genomic_DNA"/>
</dbReference>
<organism evidence="3 4">
    <name type="scientific">Pseudomonas syringae CC1557</name>
    <dbReference type="NCBI Taxonomy" id="1357279"/>
    <lineage>
        <taxon>Bacteria</taxon>
        <taxon>Pseudomonadati</taxon>
        <taxon>Pseudomonadota</taxon>
        <taxon>Gammaproteobacteria</taxon>
        <taxon>Pseudomonadales</taxon>
        <taxon>Pseudomonadaceae</taxon>
        <taxon>Pseudomonas</taxon>
        <taxon>Pseudomonas syringae</taxon>
    </lineage>
</organism>
<evidence type="ECO:0000313" key="3">
    <source>
        <dbReference type="EMBL" id="AHG43552.1"/>
    </source>
</evidence>
<accession>W0MYP6</accession>
<keyword evidence="2" id="KW-0472">Membrane</keyword>